<keyword evidence="2" id="KW-1185">Reference proteome</keyword>
<dbReference type="RefSeq" id="WP_168049578.1">
    <property type="nucleotide sequence ID" value="NZ_JAATJR010000003.1"/>
</dbReference>
<protein>
    <recommendedName>
        <fullName evidence="3">CHAP domain-containing protein</fullName>
    </recommendedName>
</protein>
<organism evidence="1 2">
    <name type="scientific">Falsiroseomonas frigidaquae</name>
    <dbReference type="NCBI Taxonomy" id="487318"/>
    <lineage>
        <taxon>Bacteria</taxon>
        <taxon>Pseudomonadati</taxon>
        <taxon>Pseudomonadota</taxon>
        <taxon>Alphaproteobacteria</taxon>
        <taxon>Acetobacterales</taxon>
        <taxon>Roseomonadaceae</taxon>
        <taxon>Falsiroseomonas</taxon>
    </lineage>
</organism>
<gene>
    <name evidence="1" type="ORF">HB662_09895</name>
</gene>
<proteinExistence type="predicted"/>
<accession>A0ABX1EYB9</accession>
<sequence length="190" mass="20787">MPLETGDIIYMDGGAFGHIGMAYDANTVIHAQMQGNFHKDPNQTMEGGRISYMVDGPNTRVFRPPWAKCANADARKLELKQVADAIAAGAVYGAYRAVRLLIGSSDFGPGAYGRFMKYRDRYNANKGTPARFAEAGREVIKTVTCSEAVIVTYQLSFPLGEKPFFIGLDGAHAMPRTLRTWLAANGWTTV</sequence>
<evidence type="ECO:0000313" key="2">
    <source>
        <dbReference type="Proteomes" id="UP000765160"/>
    </source>
</evidence>
<reference evidence="1 2" key="1">
    <citation type="submission" date="2020-03" db="EMBL/GenBank/DDBJ databases">
        <title>Roseomonas selenitidurans sp. nov. isolated from soil.</title>
        <authorList>
            <person name="Liu H."/>
        </authorList>
    </citation>
    <scope>NUCLEOTIDE SEQUENCE [LARGE SCALE GENOMIC DNA]</scope>
    <source>
        <strain evidence="1 2">JCM 15073</strain>
    </source>
</reference>
<dbReference type="Proteomes" id="UP000765160">
    <property type="component" value="Unassembled WGS sequence"/>
</dbReference>
<comment type="caution">
    <text evidence="1">The sequence shown here is derived from an EMBL/GenBank/DDBJ whole genome shotgun (WGS) entry which is preliminary data.</text>
</comment>
<evidence type="ECO:0008006" key="3">
    <source>
        <dbReference type="Google" id="ProtNLM"/>
    </source>
</evidence>
<evidence type="ECO:0000313" key="1">
    <source>
        <dbReference type="EMBL" id="NKE45091.1"/>
    </source>
</evidence>
<dbReference type="EMBL" id="JAAVTX010000003">
    <property type="protein sequence ID" value="NKE45091.1"/>
    <property type="molecule type" value="Genomic_DNA"/>
</dbReference>
<name>A0ABX1EYB9_9PROT</name>